<dbReference type="Gene3D" id="2.160.10.10">
    <property type="entry name" value="Hexapeptide repeat proteins"/>
    <property type="match status" value="1"/>
</dbReference>
<dbReference type="PANTHER" id="PTHR13061">
    <property type="entry name" value="DYNACTIN SUBUNIT P25"/>
    <property type="match status" value="1"/>
</dbReference>
<dbReference type="Proteomes" id="UP000238206">
    <property type="component" value="Unassembled WGS sequence"/>
</dbReference>
<protein>
    <submittedName>
        <fullName evidence="1">Gamma carbonic anhydrase family protein</fullName>
    </submittedName>
</protein>
<dbReference type="InterPro" id="IPR050484">
    <property type="entry name" value="Transf_Hexapept/Carb_Anhydrase"/>
</dbReference>
<dbReference type="Pfam" id="PF00132">
    <property type="entry name" value="Hexapep"/>
    <property type="match status" value="1"/>
</dbReference>
<dbReference type="InterPro" id="IPR001451">
    <property type="entry name" value="Hexapep"/>
</dbReference>
<dbReference type="EMBL" id="PUIQ01000130">
    <property type="protein sequence ID" value="PQP07009.1"/>
    <property type="molecule type" value="Genomic_DNA"/>
</dbReference>
<dbReference type="InterPro" id="IPR047324">
    <property type="entry name" value="LbH_gamma_CA-like"/>
</dbReference>
<gene>
    <name evidence="1" type="ORF">C5615_38165</name>
</gene>
<reference evidence="1 2" key="1">
    <citation type="submission" date="2018-02" db="EMBL/GenBank/DDBJ databases">
        <title>Draft genome sequencing of Burkholderia cepacia Y14-15.</title>
        <authorList>
            <person name="Zheng B.-X."/>
        </authorList>
    </citation>
    <scope>NUCLEOTIDE SEQUENCE [LARGE SCALE GENOMIC DNA]</scope>
    <source>
        <strain evidence="1 2">Y14-15</strain>
    </source>
</reference>
<dbReference type="CDD" id="cd04645">
    <property type="entry name" value="LbH_gamma_CA_like"/>
    <property type="match status" value="1"/>
</dbReference>
<dbReference type="SUPFAM" id="SSF51161">
    <property type="entry name" value="Trimeric LpxA-like enzymes"/>
    <property type="match status" value="1"/>
</dbReference>
<dbReference type="RefSeq" id="WP_105393956.1">
    <property type="nucleotide sequence ID" value="NZ_PUIQ01000130.1"/>
</dbReference>
<evidence type="ECO:0000313" key="1">
    <source>
        <dbReference type="EMBL" id="PQP07009.1"/>
    </source>
</evidence>
<dbReference type="PANTHER" id="PTHR13061:SF29">
    <property type="entry name" value="GAMMA CARBONIC ANHYDRASE-LIKE 1, MITOCHONDRIAL-RELATED"/>
    <property type="match status" value="1"/>
</dbReference>
<name>A0A2S8HX38_BURCE</name>
<dbReference type="AlphaFoldDB" id="A0A2S8HX38"/>
<comment type="caution">
    <text evidence="1">The sequence shown here is derived from an EMBL/GenBank/DDBJ whole genome shotgun (WGS) entry which is preliminary data.</text>
</comment>
<evidence type="ECO:0000313" key="2">
    <source>
        <dbReference type="Proteomes" id="UP000238206"/>
    </source>
</evidence>
<organism evidence="1 2">
    <name type="scientific">Burkholderia cepacia</name>
    <name type="common">Pseudomonas cepacia</name>
    <dbReference type="NCBI Taxonomy" id="292"/>
    <lineage>
        <taxon>Bacteria</taxon>
        <taxon>Pseudomonadati</taxon>
        <taxon>Pseudomonadota</taxon>
        <taxon>Betaproteobacteria</taxon>
        <taxon>Burkholderiales</taxon>
        <taxon>Burkholderiaceae</taxon>
        <taxon>Burkholderia</taxon>
        <taxon>Burkholderia cepacia complex</taxon>
    </lineage>
</organism>
<accession>A0A2S8HX38</accession>
<dbReference type="InterPro" id="IPR011004">
    <property type="entry name" value="Trimer_LpxA-like_sf"/>
</dbReference>
<sequence length="175" mass="18453">MAIYRLGNLVPVCHESSFVADTAAVIGNVSLATNTSVWFGATLRGDTEPISVGEGSNIQDGAVLHTEAGRALTIAASVTVGHQVVLHGCTIGHGSLIGIQAIVLDGAVIGRECLVAAGSVVTADKVFPDRSLILGSPARAVRRLSDDEVKRLHTNITFYATSRRALYRSQLMRMD</sequence>
<proteinExistence type="predicted"/>